<dbReference type="InterPro" id="IPR035089">
    <property type="entry name" value="Phage_sheath_subtilisin"/>
</dbReference>
<evidence type="ECO:0000259" key="2">
    <source>
        <dbReference type="Pfam" id="PF04984"/>
    </source>
</evidence>
<proteinExistence type="inferred from homology"/>
<protein>
    <submittedName>
        <fullName evidence="4">Putative phage tail sheath protein</fullName>
    </submittedName>
</protein>
<accession>A0A6C7E798</accession>
<dbReference type="EMBL" id="AP012057">
    <property type="protein sequence ID" value="BAN02617.1"/>
    <property type="molecule type" value="Genomic_DNA"/>
</dbReference>
<dbReference type="Proteomes" id="UP000011863">
    <property type="component" value="Chromosome"/>
</dbReference>
<comment type="similarity">
    <text evidence="1">Belongs to the myoviridae tail sheath protein family.</text>
</comment>
<dbReference type="Pfam" id="PF17482">
    <property type="entry name" value="Phage_sheath_1C"/>
    <property type="match status" value="1"/>
</dbReference>
<evidence type="ECO:0000256" key="1">
    <source>
        <dbReference type="ARBA" id="ARBA00008005"/>
    </source>
</evidence>
<dbReference type="RefSeq" id="WP_015441864.1">
    <property type="nucleotide sequence ID" value="NC_020520.1"/>
</dbReference>
<dbReference type="Pfam" id="PF04984">
    <property type="entry name" value="Phage_sheath_1"/>
    <property type="match status" value="1"/>
</dbReference>
<dbReference type="PANTHER" id="PTHR35861">
    <property type="match status" value="1"/>
</dbReference>
<dbReference type="PANTHER" id="PTHR35861:SF1">
    <property type="entry name" value="PHAGE TAIL SHEATH PROTEIN"/>
    <property type="match status" value="1"/>
</dbReference>
<evidence type="ECO:0000259" key="3">
    <source>
        <dbReference type="Pfam" id="PF17482"/>
    </source>
</evidence>
<evidence type="ECO:0000313" key="4">
    <source>
        <dbReference type="EMBL" id="BAN02617.1"/>
    </source>
</evidence>
<dbReference type="InterPro" id="IPR052042">
    <property type="entry name" value="Tail_sheath_structural"/>
</dbReference>
<dbReference type="AlphaFoldDB" id="A0A6C7E798"/>
<sequence>MPSYLTPGVYVEEVPSSSQSLSAGATAVPAFVGFTAKAPNDDPSDPDGLKPRLVTNWSQFEKLYGGFVKGAMLPMSVYGYFNNGGSMAYIVRIPHTEPSTEPGMLALPSADRALGPAVEFTTAEPNADVSVTISEEPPAEDAGDDAPPSFAVTIDAAGDDEPEVFSGVTLGNISDTINGTSTKVKVDTKIDVDQLAADLQTMPTGTFDIEPAEPTPVSVSGRAFNGSESARTGISGLTIADEVTMVMVPDLITAATQEDGTVDLGTWKSVQLAIINHCEGQGNRMAILDSPPGMSPQQIKEWRSDIAMYDSAYAALYYPWIEVANPIGTNGDSEMMVPPSGHLAGVWARTDETRGVWKAPANEIVRGALNVETNITKAEQGLLNPIGINCIRPFGTQGIRVWGARTLSSNSDWRYINVRRLFNMIEQTIMDGTQYAVFEPNDQKLWEGLKRTVNSFLRGLWRDGALFGNTAEQAFFVKCDDETNPPDSIDEGKVVVEVGIAPVKPAEFVIFRVSQFKDDGE</sequence>
<organism evidence="4 5">
    <name type="scientific">Ilumatobacter coccineus (strain NBRC 103263 / KCTC 29153 / YM16-304)</name>
    <dbReference type="NCBI Taxonomy" id="1313172"/>
    <lineage>
        <taxon>Bacteria</taxon>
        <taxon>Bacillati</taxon>
        <taxon>Actinomycetota</taxon>
        <taxon>Acidimicrobiia</taxon>
        <taxon>Acidimicrobiales</taxon>
        <taxon>Ilumatobacteraceae</taxon>
        <taxon>Ilumatobacter</taxon>
    </lineage>
</organism>
<feature type="domain" description="Tail sheath protein subtilisin-like" evidence="2">
    <location>
        <begin position="268"/>
        <end position="407"/>
    </location>
</feature>
<dbReference type="Gene3D" id="3.40.50.11780">
    <property type="match status" value="2"/>
</dbReference>
<dbReference type="KEGG" id="aym:YM304_23030"/>
<name>A0A6C7E798_ILUCY</name>
<keyword evidence="5" id="KW-1185">Reference proteome</keyword>
<evidence type="ECO:0000313" key="5">
    <source>
        <dbReference type="Proteomes" id="UP000011863"/>
    </source>
</evidence>
<dbReference type="InterPro" id="IPR020287">
    <property type="entry name" value="Tail_sheath_C"/>
</dbReference>
<feature type="domain" description="Tail sheath protein C-terminal" evidence="3">
    <location>
        <begin position="408"/>
        <end position="514"/>
    </location>
</feature>
<reference evidence="4 5" key="1">
    <citation type="journal article" date="2013" name="Int. J. Syst. Evol. Microbiol.">
        <title>Ilumatobacter nonamiense sp. nov. and Ilumatobacter coccineum sp. nov., isolated from seashore sand.</title>
        <authorList>
            <person name="Matsumoto A."/>
            <person name="Kasai H."/>
            <person name="Matsuo Y."/>
            <person name="Shizuri Y."/>
            <person name="Ichikawa N."/>
            <person name="Fujita N."/>
            <person name="Omura S."/>
            <person name="Takahashi Y."/>
        </authorList>
    </citation>
    <scope>NUCLEOTIDE SEQUENCE [LARGE SCALE GENOMIC DNA]</scope>
    <source>
        <strain evidence="5">NBRC 103263 / KCTC 29153 / YM16-304</strain>
    </source>
</reference>
<dbReference type="OrthoDB" id="9767864at2"/>
<gene>
    <name evidence="4" type="ORF">YM304_23030</name>
</gene>